<dbReference type="Proteomes" id="UP000886355">
    <property type="component" value="Unassembled WGS sequence"/>
</dbReference>
<dbReference type="Pfam" id="PF25917">
    <property type="entry name" value="BSH_RND"/>
    <property type="match status" value="1"/>
</dbReference>
<evidence type="ECO:0000313" key="5">
    <source>
        <dbReference type="EMBL" id="HDL89610.1"/>
    </source>
</evidence>
<evidence type="ECO:0000259" key="4">
    <source>
        <dbReference type="Pfam" id="PF25917"/>
    </source>
</evidence>
<feature type="coiled-coil region" evidence="2">
    <location>
        <begin position="92"/>
        <end position="165"/>
    </location>
</feature>
<dbReference type="Gene3D" id="2.40.30.170">
    <property type="match status" value="1"/>
</dbReference>
<dbReference type="GO" id="GO:0030313">
    <property type="term" value="C:cell envelope"/>
    <property type="evidence" value="ECO:0007669"/>
    <property type="project" value="UniProtKB-SubCell"/>
</dbReference>
<feature type="coiled-coil region" evidence="2">
    <location>
        <begin position="190"/>
        <end position="262"/>
    </location>
</feature>
<comment type="subcellular location">
    <subcellularLocation>
        <location evidence="1">Cell envelope</location>
    </subcellularLocation>
</comment>
<dbReference type="InterPro" id="IPR030190">
    <property type="entry name" value="MacA_alpha-hairpin_sf"/>
</dbReference>
<dbReference type="GO" id="GO:0019898">
    <property type="term" value="C:extrinsic component of membrane"/>
    <property type="evidence" value="ECO:0007669"/>
    <property type="project" value="InterPro"/>
</dbReference>
<comment type="caution">
    <text evidence="5">The sequence shown here is derived from an EMBL/GenBank/DDBJ whole genome shotgun (WGS) entry which is preliminary data.</text>
</comment>
<dbReference type="InterPro" id="IPR058625">
    <property type="entry name" value="MdtA-like_BSH"/>
</dbReference>
<dbReference type="Gene3D" id="6.10.140.1990">
    <property type="match status" value="1"/>
</dbReference>
<dbReference type="PRINTS" id="PR01490">
    <property type="entry name" value="RTXTOXIND"/>
</dbReference>
<evidence type="ECO:0000256" key="2">
    <source>
        <dbReference type="SAM" id="Coils"/>
    </source>
</evidence>
<dbReference type="PANTHER" id="PTHR30386:SF19">
    <property type="entry name" value="MULTIDRUG EXPORT PROTEIN EMRA-RELATED"/>
    <property type="match status" value="1"/>
</dbReference>
<protein>
    <submittedName>
        <fullName evidence="5">HlyD family secretion protein</fullName>
    </submittedName>
</protein>
<dbReference type="Gene3D" id="2.40.50.100">
    <property type="match status" value="1"/>
</dbReference>
<keyword evidence="3" id="KW-0812">Transmembrane</keyword>
<gene>
    <name evidence="5" type="ORF">ENG14_01755</name>
</gene>
<keyword evidence="3" id="KW-1133">Transmembrane helix</keyword>
<keyword evidence="2" id="KW-0175">Coiled coil</keyword>
<dbReference type="GO" id="GO:1990961">
    <property type="term" value="P:xenobiotic detoxification by transmembrane export across the plasma membrane"/>
    <property type="evidence" value="ECO:0007669"/>
    <property type="project" value="InterPro"/>
</dbReference>
<accession>A0A7C0WUC5</accession>
<keyword evidence="3" id="KW-0472">Membrane</keyword>
<dbReference type="GO" id="GO:1990195">
    <property type="term" value="C:macrolide transmembrane transporter complex"/>
    <property type="evidence" value="ECO:0007669"/>
    <property type="project" value="InterPro"/>
</dbReference>
<dbReference type="SUPFAM" id="SSF111369">
    <property type="entry name" value="HlyD-like secretion proteins"/>
    <property type="match status" value="2"/>
</dbReference>
<feature type="transmembrane region" description="Helical" evidence="3">
    <location>
        <begin position="15"/>
        <end position="35"/>
    </location>
</feature>
<dbReference type="EMBL" id="DQZW01000083">
    <property type="protein sequence ID" value="HDL89610.1"/>
    <property type="molecule type" value="Genomic_DNA"/>
</dbReference>
<proteinExistence type="predicted"/>
<sequence length="420" mass="46619">MAEEKSKTGGNKKPVRLILLLILVLGGLAGGLWWFTHRHLVTTDNAYVMADSAAVSSRVSGQILKVLVDNDDFVQKGQLLVELDPDSYRLRVEEAQARVNSLKAEYRLAQTELTYIDAVTSAALQEAGFALDMARNRKRQAMDNLKELQKKRKSAKADFGHAKKDFARYSALFAQKAVAERDFDRIRTAYKKALAQLEAIDAAIDAASKEVRVAEDLIHQAEARLLKAKAERLKVEVKKHELNALKAKINQAEKDLALAKLNLSYCRIKAPISGYVAQKNIQAGNFVQPGQPLMAIVPLRDVYVEANFKETQLTHMRIGQKAIIEADIYPGYKYYGRVIGIRAGTGTAFSLLPPENATGNWIKVVQRVPVKIRLDSPPPVDHPLRVGLSLEVTVDTSDRNGPYLRPPETAKAAFIEQNPS</sequence>
<reference evidence="5" key="1">
    <citation type="journal article" date="2020" name="mSystems">
        <title>Genome- and Community-Level Interaction Insights into Carbon Utilization and Element Cycling Functions of Hydrothermarchaeota in Hydrothermal Sediment.</title>
        <authorList>
            <person name="Zhou Z."/>
            <person name="Liu Y."/>
            <person name="Xu W."/>
            <person name="Pan J."/>
            <person name="Luo Z.H."/>
            <person name="Li M."/>
        </authorList>
    </citation>
    <scope>NUCLEOTIDE SEQUENCE [LARGE SCALE GENOMIC DNA]</scope>
    <source>
        <strain evidence="5">HyVt-19</strain>
    </source>
</reference>
<organism evidence="5">
    <name type="scientific">Thermodesulforhabdus norvegica</name>
    <dbReference type="NCBI Taxonomy" id="39841"/>
    <lineage>
        <taxon>Bacteria</taxon>
        <taxon>Pseudomonadati</taxon>
        <taxon>Thermodesulfobacteriota</taxon>
        <taxon>Syntrophobacteria</taxon>
        <taxon>Syntrophobacterales</taxon>
        <taxon>Thermodesulforhabdaceae</taxon>
        <taxon>Thermodesulforhabdus</taxon>
    </lineage>
</organism>
<evidence type="ECO:0000256" key="3">
    <source>
        <dbReference type="SAM" id="Phobius"/>
    </source>
</evidence>
<feature type="domain" description="Multidrug resistance protein MdtA-like barrel-sandwich hybrid" evidence="4">
    <location>
        <begin position="53"/>
        <end position="297"/>
    </location>
</feature>
<name>A0A7C0WUC5_9BACT</name>
<dbReference type="PANTHER" id="PTHR30386">
    <property type="entry name" value="MEMBRANE FUSION SUBUNIT OF EMRAB-TOLC MULTIDRUG EFFLUX PUMP"/>
    <property type="match status" value="1"/>
</dbReference>
<evidence type="ECO:0000256" key="1">
    <source>
        <dbReference type="ARBA" id="ARBA00004196"/>
    </source>
</evidence>
<dbReference type="InterPro" id="IPR050739">
    <property type="entry name" value="MFP"/>
</dbReference>
<dbReference type="AlphaFoldDB" id="A0A7C0WUC5"/>